<dbReference type="AlphaFoldDB" id="A0A517XXI1"/>
<dbReference type="PANTHER" id="PTHR12277">
    <property type="entry name" value="ALPHA/BETA HYDROLASE DOMAIN-CONTAINING PROTEIN"/>
    <property type="match status" value="1"/>
</dbReference>
<keyword evidence="3" id="KW-1185">Reference proteome</keyword>
<reference evidence="2 3" key="1">
    <citation type="submission" date="2019-02" db="EMBL/GenBank/DDBJ databases">
        <title>Deep-cultivation of Planctomycetes and their phenomic and genomic characterization uncovers novel biology.</title>
        <authorList>
            <person name="Wiegand S."/>
            <person name="Jogler M."/>
            <person name="Boedeker C."/>
            <person name="Pinto D."/>
            <person name="Vollmers J."/>
            <person name="Rivas-Marin E."/>
            <person name="Kohn T."/>
            <person name="Peeters S.H."/>
            <person name="Heuer A."/>
            <person name="Rast P."/>
            <person name="Oberbeckmann S."/>
            <person name="Bunk B."/>
            <person name="Jeske O."/>
            <person name="Meyerdierks A."/>
            <person name="Storesund J.E."/>
            <person name="Kallscheuer N."/>
            <person name="Luecker S."/>
            <person name="Lage O.M."/>
            <person name="Pohl T."/>
            <person name="Merkel B.J."/>
            <person name="Hornburger P."/>
            <person name="Mueller R.-W."/>
            <person name="Bruemmer F."/>
            <person name="Labrenz M."/>
            <person name="Spormann A.M."/>
            <person name="Op den Camp H."/>
            <person name="Overmann J."/>
            <person name="Amann R."/>
            <person name="Jetten M.S.M."/>
            <person name="Mascher T."/>
            <person name="Medema M.H."/>
            <person name="Devos D.P."/>
            <person name="Kaster A.-K."/>
            <person name="Ovreas L."/>
            <person name="Rohde M."/>
            <person name="Galperin M.Y."/>
            <person name="Jogler C."/>
        </authorList>
    </citation>
    <scope>NUCLEOTIDE SEQUENCE [LARGE SCALE GENOMIC DNA]</scope>
    <source>
        <strain evidence="2 3">ETA_A1</strain>
    </source>
</reference>
<dbReference type="RefSeq" id="WP_145241743.1">
    <property type="nucleotide sequence ID" value="NZ_CP036273.1"/>
</dbReference>
<dbReference type="InterPro" id="IPR022742">
    <property type="entry name" value="Hydrolase_4"/>
</dbReference>
<evidence type="ECO:0000313" key="3">
    <source>
        <dbReference type="Proteomes" id="UP000319576"/>
    </source>
</evidence>
<organism evidence="2 3">
    <name type="scientific">Urbifossiella limnaea</name>
    <dbReference type="NCBI Taxonomy" id="2528023"/>
    <lineage>
        <taxon>Bacteria</taxon>
        <taxon>Pseudomonadati</taxon>
        <taxon>Planctomycetota</taxon>
        <taxon>Planctomycetia</taxon>
        <taxon>Gemmatales</taxon>
        <taxon>Gemmataceae</taxon>
        <taxon>Urbifossiella</taxon>
    </lineage>
</organism>
<dbReference type="KEGG" id="uli:ETAA1_41810"/>
<dbReference type="Pfam" id="PF12146">
    <property type="entry name" value="Hydrolase_4"/>
    <property type="match status" value="1"/>
</dbReference>
<dbReference type="InterPro" id="IPR029058">
    <property type="entry name" value="AB_hydrolase_fold"/>
</dbReference>
<dbReference type="OrthoDB" id="9776685at2"/>
<feature type="domain" description="Serine aminopeptidase S33" evidence="1">
    <location>
        <begin position="107"/>
        <end position="210"/>
    </location>
</feature>
<dbReference type="PANTHER" id="PTHR12277:SF79">
    <property type="entry name" value="XAA-PRO DIPEPTIDYL-PEPTIDASE-RELATED"/>
    <property type="match status" value="1"/>
</dbReference>
<dbReference type="GO" id="GO:0016787">
    <property type="term" value="F:hydrolase activity"/>
    <property type="evidence" value="ECO:0007669"/>
    <property type="project" value="UniProtKB-KW"/>
</dbReference>
<gene>
    <name evidence="2" type="ORF">ETAA1_41810</name>
</gene>
<evidence type="ECO:0000313" key="2">
    <source>
        <dbReference type="EMBL" id="QDU22204.1"/>
    </source>
</evidence>
<dbReference type="Proteomes" id="UP000319576">
    <property type="component" value="Chromosome"/>
</dbReference>
<sequence length="326" mass="33940">MTRRFAWARRHPWRTTAVVLLTGVVLVNVVAYRHARAMLAFATDGAKTAPPEGLTAWGKAKALALGVTVPRPALGRTPSDSGLSAETVRFAAGGVNLEAWLVAPPGAKGTVILFHGYAACRSALLPEAAAVVELGYAALVVDFRGAGGSDGSDCTLGHDEARDVAAALRFARERKLPGPVVLFGQSMGGAAVLRAVGALGADPDGIVVEAVFARTLTTVRNRFALMGLPSFPGAEMLVFWGSVRGGFDAFAHDPAEYARGCRVPALVLHGGADRNATPAEGRAIFEALPDRKELVVFDGVGHTSLCAADRPRWAAAVGRLVGSVSK</sequence>
<keyword evidence="2" id="KW-0378">Hydrolase</keyword>
<proteinExistence type="predicted"/>
<dbReference type="Gene3D" id="3.40.50.1820">
    <property type="entry name" value="alpha/beta hydrolase"/>
    <property type="match status" value="1"/>
</dbReference>
<name>A0A517XXI1_9BACT</name>
<evidence type="ECO:0000259" key="1">
    <source>
        <dbReference type="Pfam" id="PF12146"/>
    </source>
</evidence>
<dbReference type="SUPFAM" id="SSF53474">
    <property type="entry name" value="alpha/beta-Hydrolases"/>
    <property type="match status" value="1"/>
</dbReference>
<dbReference type="EMBL" id="CP036273">
    <property type="protein sequence ID" value="QDU22204.1"/>
    <property type="molecule type" value="Genomic_DNA"/>
</dbReference>
<protein>
    <submittedName>
        <fullName evidence="2">Alpha/beta hydrolase family protein</fullName>
    </submittedName>
</protein>
<accession>A0A517XXI1</accession>